<dbReference type="Gene3D" id="1.20.1250.20">
    <property type="entry name" value="MFS general substrate transporter like domains"/>
    <property type="match status" value="2"/>
</dbReference>
<evidence type="ECO:0000256" key="1">
    <source>
        <dbReference type="ARBA" id="ARBA00004651"/>
    </source>
</evidence>
<feature type="transmembrane region" description="Helical" evidence="5">
    <location>
        <begin position="12"/>
        <end position="28"/>
    </location>
</feature>
<proteinExistence type="predicted"/>
<feature type="transmembrane region" description="Helical" evidence="5">
    <location>
        <begin position="319"/>
        <end position="344"/>
    </location>
</feature>
<dbReference type="InterPro" id="IPR036259">
    <property type="entry name" value="MFS_trans_sf"/>
</dbReference>
<dbReference type="InterPro" id="IPR011701">
    <property type="entry name" value="MFS"/>
</dbReference>
<feature type="transmembrane region" description="Helical" evidence="5">
    <location>
        <begin position="217"/>
        <end position="238"/>
    </location>
</feature>
<dbReference type="PANTHER" id="PTHR11662">
    <property type="entry name" value="SOLUTE CARRIER FAMILY 17"/>
    <property type="match status" value="1"/>
</dbReference>
<feature type="transmembrane region" description="Helical" evidence="5">
    <location>
        <begin position="356"/>
        <end position="379"/>
    </location>
</feature>
<keyword evidence="4 5" id="KW-0472">Membrane</keyword>
<feature type="transmembrane region" description="Helical" evidence="5">
    <location>
        <begin position="391"/>
        <end position="411"/>
    </location>
</feature>
<evidence type="ECO:0000313" key="7">
    <source>
        <dbReference type="EMBL" id="GAA2582309.1"/>
    </source>
</evidence>
<evidence type="ECO:0000313" key="8">
    <source>
        <dbReference type="Proteomes" id="UP001501509"/>
    </source>
</evidence>
<dbReference type="EMBL" id="BAAATD010000001">
    <property type="protein sequence ID" value="GAA2582309.1"/>
    <property type="molecule type" value="Genomic_DNA"/>
</dbReference>
<dbReference type="InterPro" id="IPR050382">
    <property type="entry name" value="MFS_Na/Anion_cotransporter"/>
</dbReference>
<keyword evidence="8" id="KW-1185">Reference proteome</keyword>
<gene>
    <name evidence="7" type="ORF">GCM10010411_13770</name>
</gene>
<feature type="transmembrane region" description="Helical" evidence="5">
    <location>
        <begin position="293"/>
        <end position="313"/>
    </location>
</feature>
<accession>A0ABP6BRT4</accession>
<feature type="transmembrane region" description="Helical" evidence="5">
    <location>
        <begin position="48"/>
        <end position="69"/>
    </location>
</feature>
<protein>
    <submittedName>
        <fullName evidence="7">MFS transporter</fullName>
    </submittedName>
</protein>
<reference evidence="8" key="1">
    <citation type="journal article" date="2019" name="Int. J. Syst. Evol. Microbiol.">
        <title>The Global Catalogue of Microorganisms (GCM) 10K type strain sequencing project: providing services to taxonomists for standard genome sequencing and annotation.</title>
        <authorList>
            <consortium name="The Broad Institute Genomics Platform"/>
            <consortium name="The Broad Institute Genome Sequencing Center for Infectious Disease"/>
            <person name="Wu L."/>
            <person name="Ma J."/>
        </authorList>
    </citation>
    <scope>NUCLEOTIDE SEQUENCE [LARGE SCALE GENOMIC DNA]</scope>
    <source>
        <strain evidence="8">JCM 6833</strain>
    </source>
</reference>
<feature type="transmembrane region" description="Helical" evidence="5">
    <location>
        <begin position="172"/>
        <end position="189"/>
    </location>
</feature>
<name>A0ABP6BRT4_9ACTN</name>
<evidence type="ECO:0000256" key="4">
    <source>
        <dbReference type="ARBA" id="ARBA00023136"/>
    </source>
</evidence>
<dbReference type="Pfam" id="PF07690">
    <property type="entry name" value="MFS_1"/>
    <property type="match status" value="1"/>
</dbReference>
<feature type="domain" description="Major facilitator superfamily (MFS) profile" evidence="6">
    <location>
        <begin position="15"/>
        <end position="415"/>
    </location>
</feature>
<comment type="caution">
    <text evidence="7">The sequence shown here is derived from an EMBL/GenBank/DDBJ whole genome shotgun (WGS) entry which is preliminary data.</text>
</comment>
<feature type="transmembrane region" description="Helical" evidence="5">
    <location>
        <begin position="81"/>
        <end position="101"/>
    </location>
</feature>
<dbReference type="PROSITE" id="PS50850">
    <property type="entry name" value="MFS"/>
    <property type="match status" value="1"/>
</dbReference>
<evidence type="ECO:0000259" key="6">
    <source>
        <dbReference type="PROSITE" id="PS50850"/>
    </source>
</evidence>
<organism evidence="7 8">
    <name type="scientific">Actinomadura fulvescens</name>
    <dbReference type="NCBI Taxonomy" id="46160"/>
    <lineage>
        <taxon>Bacteria</taxon>
        <taxon>Bacillati</taxon>
        <taxon>Actinomycetota</taxon>
        <taxon>Actinomycetes</taxon>
        <taxon>Streptosporangiales</taxon>
        <taxon>Thermomonosporaceae</taxon>
        <taxon>Actinomadura</taxon>
    </lineage>
</organism>
<sequence length="433" mass="44727">MQPEAPATGRRAWSIVALLMAFMALNFADKGVLGLVADPIRDDLDLTASEFGAIASSFYLLFSLSALLVGLFGDRLRARPLLAVLVLVWSAAQLPILIPAAGFASLVATRVLLGAGEGPSFPLATNIAFGWFPEVRRSLPAALMAVGAALGAVVGAPLVIVVLALFDWRATFGMLGLLGLLWLLAWWRWGGDGPYAAAPSPDEAKAGQAERVPYRRIFLSGTWLGGTFSMFAVMWSLALALTWLPTWLEDHVGFSDAAVSGAIGLPSVTGVLFVLGGGVLAQRLLKRDASPRLAQGVIGAVAALTGGLCLLGLTRVGPVALMLPLMALGFAVGNAQTPLTTAAIARICPPTQRATALATGYAVAATSSILAPYVSGLIIDAAATEAAGFDNAFDVSGLLLVAGGLVALLTVRPDRDVQATVPAERNLPTVAAP</sequence>
<evidence type="ECO:0000256" key="5">
    <source>
        <dbReference type="SAM" id="Phobius"/>
    </source>
</evidence>
<dbReference type="PANTHER" id="PTHR11662:SF450">
    <property type="entry name" value="BLR1003 PROTEIN"/>
    <property type="match status" value="1"/>
</dbReference>
<keyword evidence="3 5" id="KW-1133">Transmembrane helix</keyword>
<dbReference type="Proteomes" id="UP001501509">
    <property type="component" value="Unassembled WGS sequence"/>
</dbReference>
<dbReference type="SUPFAM" id="SSF103473">
    <property type="entry name" value="MFS general substrate transporter"/>
    <property type="match status" value="1"/>
</dbReference>
<dbReference type="RefSeq" id="WP_344538685.1">
    <property type="nucleotide sequence ID" value="NZ_BAAATD010000001.1"/>
</dbReference>
<dbReference type="InterPro" id="IPR020846">
    <property type="entry name" value="MFS_dom"/>
</dbReference>
<comment type="subcellular location">
    <subcellularLocation>
        <location evidence="1">Cell membrane</location>
        <topology evidence="1">Multi-pass membrane protein</topology>
    </subcellularLocation>
</comment>
<feature type="transmembrane region" description="Helical" evidence="5">
    <location>
        <begin position="107"/>
        <end position="129"/>
    </location>
</feature>
<feature type="transmembrane region" description="Helical" evidence="5">
    <location>
        <begin position="258"/>
        <end position="281"/>
    </location>
</feature>
<evidence type="ECO:0000256" key="3">
    <source>
        <dbReference type="ARBA" id="ARBA00022989"/>
    </source>
</evidence>
<keyword evidence="2 5" id="KW-0812">Transmembrane</keyword>
<evidence type="ECO:0000256" key="2">
    <source>
        <dbReference type="ARBA" id="ARBA00022692"/>
    </source>
</evidence>
<feature type="transmembrane region" description="Helical" evidence="5">
    <location>
        <begin position="141"/>
        <end position="166"/>
    </location>
</feature>